<proteinExistence type="predicted"/>
<dbReference type="Proteomes" id="UP000468531">
    <property type="component" value="Unassembled WGS sequence"/>
</dbReference>
<dbReference type="SUPFAM" id="SSF54427">
    <property type="entry name" value="NTF2-like"/>
    <property type="match status" value="1"/>
</dbReference>
<dbReference type="EMBL" id="VKHP01000189">
    <property type="protein sequence ID" value="NEV00646.1"/>
    <property type="molecule type" value="Genomic_DNA"/>
</dbReference>
<dbReference type="InterPro" id="IPR032710">
    <property type="entry name" value="NTF2-like_dom_sf"/>
</dbReference>
<keyword evidence="3" id="KW-1185">Reference proteome</keyword>
<gene>
    <name evidence="2" type="ORF">FNJ47_33770</name>
</gene>
<dbReference type="AlphaFoldDB" id="A0A6P1BQI2"/>
<feature type="compositionally biased region" description="Basic residues" evidence="1">
    <location>
        <begin position="1"/>
        <end position="14"/>
    </location>
</feature>
<dbReference type="InterPro" id="IPR009959">
    <property type="entry name" value="Cyclase_SnoaL-like"/>
</dbReference>
<evidence type="ECO:0000313" key="3">
    <source>
        <dbReference type="Proteomes" id="UP000468531"/>
    </source>
</evidence>
<name>A0A6P1BQI2_9BRAD</name>
<accession>A0A6P1BQI2</accession>
<dbReference type="GO" id="GO:0030638">
    <property type="term" value="P:polyketide metabolic process"/>
    <property type="evidence" value="ECO:0007669"/>
    <property type="project" value="InterPro"/>
</dbReference>
<sequence>MQGGRTTRRWKPSHRNCDDRKHPCPCRSPATSLWARTLHAGHRTGDARMSSASNPTEVAKKLYAAYDEHNHDTIRKLYCDDATHDEVSQLRTRQGAAEIALGMQKLFAWLPDIWWEVKAMVAGDHGAIAVVYIMHATAPQKNGAAKTKAISLRGVQIIEVVDGRIRRSEDYWDAATFQRQIS</sequence>
<comment type="caution">
    <text evidence="2">The sequence shown here is derived from an EMBL/GenBank/DDBJ whole genome shotgun (WGS) entry which is preliminary data.</text>
</comment>
<organism evidence="2 3">
    <name type="scientific">Bradyrhizobium uaiense</name>
    <dbReference type="NCBI Taxonomy" id="2594946"/>
    <lineage>
        <taxon>Bacteria</taxon>
        <taxon>Pseudomonadati</taxon>
        <taxon>Pseudomonadota</taxon>
        <taxon>Alphaproteobacteria</taxon>
        <taxon>Hyphomicrobiales</taxon>
        <taxon>Nitrobacteraceae</taxon>
        <taxon>Bradyrhizobium</taxon>
    </lineage>
</organism>
<protein>
    <recommendedName>
        <fullName evidence="4">Nuclear transport factor 2 family protein</fullName>
    </recommendedName>
</protein>
<feature type="region of interest" description="Disordered" evidence="1">
    <location>
        <begin position="1"/>
        <end position="22"/>
    </location>
</feature>
<evidence type="ECO:0008006" key="4">
    <source>
        <dbReference type="Google" id="ProtNLM"/>
    </source>
</evidence>
<evidence type="ECO:0000313" key="2">
    <source>
        <dbReference type="EMBL" id="NEV00646.1"/>
    </source>
</evidence>
<dbReference type="Pfam" id="PF07366">
    <property type="entry name" value="SnoaL"/>
    <property type="match status" value="1"/>
</dbReference>
<reference evidence="2 3" key="1">
    <citation type="journal article" date="2020" name="Arch. Microbiol.">
        <title>Bradyrhizobium uaiense sp. nov., a new highly efficient cowpea symbiont.</title>
        <authorList>
            <person name="Cabral Michel D."/>
            <person name="Azarias Guimaraes A."/>
            <person name="Martins da Costa E."/>
            <person name="Soares de Carvalho T."/>
            <person name="Balsanelli E."/>
            <person name="Willems A."/>
            <person name="Maltempi de Souza E."/>
            <person name="de Souza Moreira F.M."/>
        </authorList>
    </citation>
    <scope>NUCLEOTIDE SEQUENCE [LARGE SCALE GENOMIC DNA]</scope>
    <source>
        <strain evidence="2 3">UFLA 03-164</strain>
    </source>
</reference>
<dbReference type="Gene3D" id="3.10.450.50">
    <property type="match status" value="1"/>
</dbReference>
<evidence type="ECO:0000256" key="1">
    <source>
        <dbReference type="SAM" id="MobiDB-lite"/>
    </source>
</evidence>